<dbReference type="Proteomes" id="UP000887580">
    <property type="component" value="Unplaced"/>
</dbReference>
<reference evidence="2" key="1">
    <citation type="submission" date="2022-11" db="UniProtKB">
        <authorList>
            <consortium name="WormBaseParasite"/>
        </authorList>
    </citation>
    <scope>IDENTIFICATION</scope>
</reference>
<sequence length="149" mass="16575">MKPPPPIPPRIRNYENIGIQQPQPSAPSAPDAWSTGSGTHFFDRISMNSNHSGPPGIYPSDFIIAMELQNEEAAEAFSDVFQQAQSINYASALQMQELNNQQRPQVTTTIITTTASFQPQKKRSICVSLLAFSALLIVLCLIYIIYKYN</sequence>
<name>A0AC35FZU9_9BILA</name>
<protein>
    <submittedName>
        <fullName evidence="2">Uncharacterized protein</fullName>
    </submittedName>
</protein>
<proteinExistence type="predicted"/>
<dbReference type="WBParaSite" id="PS1159_v2.g22464.t1">
    <property type="protein sequence ID" value="PS1159_v2.g22464.t1"/>
    <property type="gene ID" value="PS1159_v2.g22464"/>
</dbReference>
<accession>A0AC35FZU9</accession>
<evidence type="ECO:0000313" key="1">
    <source>
        <dbReference type="Proteomes" id="UP000887580"/>
    </source>
</evidence>
<organism evidence="1 2">
    <name type="scientific">Panagrolaimus sp. PS1159</name>
    <dbReference type="NCBI Taxonomy" id="55785"/>
    <lineage>
        <taxon>Eukaryota</taxon>
        <taxon>Metazoa</taxon>
        <taxon>Ecdysozoa</taxon>
        <taxon>Nematoda</taxon>
        <taxon>Chromadorea</taxon>
        <taxon>Rhabditida</taxon>
        <taxon>Tylenchina</taxon>
        <taxon>Panagrolaimomorpha</taxon>
        <taxon>Panagrolaimoidea</taxon>
        <taxon>Panagrolaimidae</taxon>
        <taxon>Panagrolaimus</taxon>
    </lineage>
</organism>
<evidence type="ECO:0000313" key="2">
    <source>
        <dbReference type="WBParaSite" id="PS1159_v2.g22464.t1"/>
    </source>
</evidence>